<gene>
    <name evidence="1" type="ORF">E6A44_000950</name>
</gene>
<sequence>MVDKERRQKLALHLRHLAVGLISNDEFEDNITDDVTNGWLPEQYYRAKEAKFDDKIIQPMLELCWGLYDDTRNHKLIGADRLSEEALKVISRCILFLKSDQEYEWPYFDQNNPLLKFSLGEIIITILSFGQYYRDVRKEKEKAFEEFKKLGDFDIWPFLNQDDYQFQLKHQPFFKIA</sequence>
<comment type="caution">
    <text evidence="1">The sequence shown here is derived from an EMBL/GenBank/DDBJ whole genome shotgun (WGS) entry which is preliminary data.</text>
</comment>
<dbReference type="Proteomes" id="UP001517247">
    <property type="component" value="Unassembled WGS sequence"/>
</dbReference>
<protein>
    <submittedName>
        <fullName evidence="1">Uncharacterized protein</fullName>
    </submittedName>
</protein>
<evidence type="ECO:0000313" key="2">
    <source>
        <dbReference type="Proteomes" id="UP001517247"/>
    </source>
</evidence>
<accession>A0ABW9J4K2</accession>
<keyword evidence="2" id="KW-1185">Reference proteome</keyword>
<organism evidence="1 2">
    <name type="scientific">Pedobacter ureilyticus</name>
    <dbReference type="NCBI Taxonomy" id="1393051"/>
    <lineage>
        <taxon>Bacteria</taxon>
        <taxon>Pseudomonadati</taxon>
        <taxon>Bacteroidota</taxon>
        <taxon>Sphingobacteriia</taxon>
        <taxon>Sphingobacteriales</taxon>
        <taxon>Sphingobacteriaceae</taxon>
        <taxon>Pedobacter</taxon>
    </lineage>
</organism>
<dbReference type="RefSeq" id="WP_138721301.1">
    <property type="nucleotide sequence ID" value="NZ_SSHJ02000001.1"/>
</dbReference>
<proteinExistence type="predicted"/>
<reference evidence="1 2" key="1">
    <citation type="submission" date="2024-12" db="EMBL/GenBank/DDBJ databases">
        <authorList>
            <person name="Hu S."/>
        </authorList>
    </citation>
    <scope>NUCLEOTIDE SEQUENCE [LARGE SCALE GENOMIC DNA]</scope>
    <source>
        <strain evidence="1 2">THG-T11</strain>
    </source>
</reference>
<dbReference type="EMBL" id="SSHJ02000001">
    <property type="protein sequence ID" value="MFN0254121.1"/>
    <property type="molecule type" value="Genomic_DNA"/>
</dbReference>
<name>A0ABW9J4K2_9SPHI</name>
<evidence type="ECO:0000313" key="1">
    <source>
        <dbReference type="EMBL" id="MFN0254121.1"/>
    </source>
</evidence>